<accession>A0ABD1E893</accession>
<name>A0ABD1E893_HYPHA</name>
<proteinExistence type="predicted"/>
<reference evidence="1 2" key="1">
    <citation type="submission" date="2024-05" db="EMBL/GenBank/DDBJ databases">
        <title>Genetic variation in Jamaican populations of the coffee berry borer (Hypothenemus hampei).</title>
        <authorList>
            <person name="Errbii M."/>
            <person name="Myrie A."/>
        </authorList>
    </citation>
    <scope>NUCLEOTIDE SEQUENCE [LARGE SCALE GENOMIC DNA]</scope>
    <source>
        <strain evidence="1">JA-Hopewell-2020-01-JO</strain>
        <tissue evidence="1">Whole body</tissue>
    </source>
</reference>
<gene>
    <name evidence="1" type="ORF">ABEB36_012909</name>
</gene>
<evidence type="ECO:0000313" key="2">
    <source>
        <dbReference type="Proteomes" id="UP001566132"/>
    </source>
</evidence>
<dbReference type="EMBL" id="JBDJPC010000010">
    <property type="protein sequence ID" value="KAL1490172.1"/>
    <property type="molecule type" value="Genomic_DNA"/>
</dbReference>
<sequence>MSSACDSDSDEQCVRIETKKRKRTRRVTEVAKKLRLSTHEIGSPCNCTRYKCFEVTTHNERTEILRKFNNYSSHDEQNSYLAGLISVLPVARKRPRKPDETANFRPARYTYRVRVTCSENVSTRDVIVCAKAFCAIHGITNNKLVYIKHSLKFTGAAPCDKRGKHSHFHRKLDDSTKHMICAHIKSFKGQ</sequence>
<organism evidence="1 2">
    <name type="scientific">Hypothenemus hampei</name>
    <name type="common">Coffee berry borer</name>
    <dbReference type="NCBI Taxonomy" id="57062"/>
    <lineage>
        <taxon>Eukaryota</taxon>
        <taxon>Metazoa</taxon>
        <taxon>Ecdysozoa</taxon>
        <taxon>Arthropoda</taxon>
        <taxon>Hexapoda</taxon>
        <taxon>Insecta</taxon>
        <taxon>Pterygota</taxon>
        <taxon>Neoptera</taxon>
        <taxon>Endopterygota</taxon>
        <taxon>Coleoptera</taxon>
        <taxon>Polyphaga</taxon>
        <taxon>Cucujiformia</taxon>
        <taxon>Curculionidae</taxon>
        <taxon>Scolytinae</taxon>
        <taxon>Hypothenemus</taxon>
    </lineage>
</organism>
<keyword evidence="2" id="KW-1185">Reference proteome</keyword>
<comment type="caution">
    <text evidence="1">The sequence shown here is derived from an EMBL/GenBank/DDBJ whole genome shotgun (WGS) entry which is preliminary data.</text>
</comment>
<evidence type="ECO:0000313" key="1">
    <source>
        <dbReference type="EMBL" id="KAL1490172.1"/>
    </source>
</evidence>
<protein>
    <submittedName>
        <fullName evidence="1">Uncharacterized protein</fullName>
    </submittedName>
</protein>
<dbReference type="AlphaFoldDB" id="A0ABD1E893"/>
<dbReference type="Proteomes" id="UP001566132">
    <property type="component" value="Unassembled WGS sequence"/>
</dbReference>